<gene>
    <name evidence="1" type="ORF">N7468_002253</name>
</gene>
<dbReference type="EMBL" id="JAPQKS010000002">
    <property type="protein sequence ID" value="KAJ5247270.1"/>
    <property type="molecule type" value="Genomic_DNA"/>
</dbReference>
<evidence type="ECO:0000313" key="1">
    <source>
        <dbReference type="EMBL" id="KAJ5247270.1"/>
    </source>
</evidence>
<dbReference type="GeneID" id="83198853"/>
<accession>A0A9W9TXG1</accession>
<reference evidence="1" key="2">
    <citation type="journal article" date="2023" name="IMA Fungus">
        <title>Comparative genomic study of the Penicillium genus elucidates a diverse pangenome and 15 lateral gene transfer events.</title>
        <authorList>
            <person name="Petersen C."/>
            <person name="Sorensen T."/>
            <person name="Nielsen M.R."/>
            <person name="Sondergaard T.E."/>
            <person name="Sorensen J.L."/>
            <person name="Fitzpatrick D.A."/>
            <person name="Frisvad J.C."/>
            <person name="Nielsen K.L."/>
        </authorList>
    </citation>
    <scope>NUCLEOTIDE SEQUENCE</scope>
    <source>
        <strain evidence="1">IBT 19713</strain>
    </source>
</reference>
<protein>
    <recommendedName>
        <fullName evidence="3">Cupin domain-containing protein</fullName>
    </recommendedName>
</protein>
<organism evidence="1 2">
    <name type="scientific">Penicillium chermesinum</name>
    <dbReference type="NCBI Taxonomy" id="63820"/>
    <lineage>
        <taxon>Eukaryota</taxon>
        <taxon>Fungi</taxon>
        <taxon>Dikarya</taxon>
        <taxon>Ascomycota</taxon>
        <taxon>Pezizomycotina</taxon>
        <taxon>Eurotiomycetes</taxon>
        <taxon>Eurotiomycetidae</taxon>
        <taxon>Eurotiales</taxon>
        <taxon>Aspergillaceae</taxon>
        <taxon>Penicillium</taxon>
    </lineage>
</organism>
<dbReference type="Proteomes" id="UP001150941">
    <property type="component" value="Unassembled WGS sequence"/>
</dbReference>
<sequence length="184" mass="20743">MQIIAISEIPTTQASHIIRKGGTMRQALLSASEPDGLNFRFIRSQYQSGDAAFESPRHHHAFQQVRFTESGIVNYAPGRYIPEGDLAYFPRGAFYGPQRKDQGVGLLLQFGFHGEHQTGPEWARHRETALKNLNSKGRLEGGIYYEKDAVTGQETMCDAAQAIYEQQYLAQTGREFRIPPRGLR</sequence>
<proteinExistence type="predicted"/>
<evidence type="ECO:0000313" key="2">
    <source>
        <dbReference type="Proteomes" id="UP001150941"/>
    </source>
</evidence>
<comment type="caution">
    <text evidence="1">The sequence shown here is derived from an EMBL/GenBank/DDBJ whole genome shotgun (WGS) entry which is preliminary data.</text>
</comment>
<dbReference type="RefSeq" id="XP_058334691.1">
    <property type="nucleotide sequence ID" value="XM_058471550.1"/>
</dbReference>
<dbReference type="OrthoDB" id="4246566at2759"/>
<evidence type="ECO:0008006" key="3">
    <source>
        <dbReference type="Google" id="ProtNLM"/>
    </source>
</evidence>
<reference evidence="1" key="1">
    <citation type="submission" date="2022-11" db="EMBL/GenBank/DDBJ databases">
        <authorList>
            <person name="Petersen C."/>
        </authorList>
    </citation>
    <scope>NUCLEOTIDE SEQUENCE</scope>
    <source>
        <strain evidence="1">IBT 19713</strain>
    </source>
</reference>
<dbReference type="InterPro" id="IPR011051">
    <property type="entry name" value="RmlC_Cupin_sf"/>
</dbReference>
<keyword evidence="2" id="KW-1185">Reference proteome</keyword>
<dbReference type="AlphaFoldDB" id="A0A9W9TXG1"/>
<dbReference type="SUPFAM" id="SSF51182">
    <property type="entry name" value="RmlC-like cupins"/>
    <property type="match status" value="1"/>
</dbReference>
<name>A0A9W9TXG1_9EURO</name>